<dbReference type="AlphaFoldDB" id="A0A060A077"/>
<dbReference type="EMBL" id="CP005986">
    <property type="protein sequence ID" value="AIA55651.1"/>
    <property type="molecule type" value="Genomic_DNA"/>
</dbReference>
<proteinExistence type="predicted"/>
<organism evidence="1 2">
    <name type="scientific">Acidithiobacillus caldus (strain ATCC 51756 / DSM 8584 / KU)</name>
    <dbReference type="NCBI Taxonomy" id="637389"/>
    <lineage>
        <taxon>Bacteria</taxon>
        <taxon>Pseudomonadati</taxon>
        <taxon>Pseudomonadota</taxon>
        <taxon>Acidithiobacillia</taxon>
        <taxon>Acidithiobacillales</taxon>
        <taxon>Acidithiobacillaceae</taxon>
        <taxon>Acidithiobacillus</taxon>
    </lineage>
</organism>
<name>A0A060A077_ACICK</name>
<accession>A0A060A077</accession>
<sequence>MFPVDPDYARHPLWSWALRRYGRLAGGHRMIPLDSQSPFGLRHLAACLHRGQAVVLFPQGTGIDQPDRADRGGYRWLVRRCRPQVFAVRISGWSIGADLFPGAVDPLFEEGTGRG</sequence>
<gene>
    <name evidence="1" type="ORF">Acaty_c1792</name>
</gene>
<protein>
    <recommendedName>
        <fullName evidence="3">Phospholipid/glycerol acyltransferase</fullName>
    </recommendedName>
</protein>
<reference evidence="1 2" key="1">
    <citation type="journal article" date="2009" name="J. Bacteriol.">
        <title>Draft genome sequence of the extremely acidophilic bacterium Acidithiobacillus caldus ATCC 51756 reveals metabolic versatility in the genus Acidithiobacillus.</title>
        <authorList>
            <person name="Valdes J."/>
            <person name="Quatrini R."/>
            <person name="Hallberg K."/>
            <person name="Dopson M."/>
            <person name="Valenzuela P.D."/>
            <person name="Holmes D.S."/>
        </authorList>
    </citation>
    <scope>NUCLEOTIDE SEQUENCE [LARGE SCALE GENOMIC DNA]</scope>
    <source>
        <strain evidence="2">ATCC 51756 / DSM 8584 / KU</strain>
    </source>
</reference>
<evidence type="ECO:0008006" key="3">
    <source>
        <dbReference type="Google" id="ProtNLM"/>
    </source>
</evidence>
<dbReference type="eggNOG" id="COG0204">
    <property type="taxonomic scope" value="Bacteria"/>
</dbReference>
<evidence type="ECO:0000313" key="1">
    <source>
        <dbReference type="EMBL" id="AIA55651.1"/>
    </source>
</evidence>
<dbReference type="Proteomes" id="UP000005522">
    <property type="component" value="Chromosome"/>
</dbReference>
<evidence type="ECO:0000313" key="2">
    <source>
        <dbReference type="Proteomes" id="UP000005522"/>
    </source>
</evidence>
<dbReference type="HOGENOM" id="CLU_2103699_0_0_6"/>
<dbReference type="KEGG" id="acz:Acaty_c1792"/>